<evidence type="ECO:0000313" key="3">
    <source>
        <dbReference type="Proteomes" id="UP001362999"/>
    </source>
</evidence>
<sequence length="362" mass="40479">MTPDEAATLHDIGIDWVHTFVAITNETFLLAVYAVAVIYALLVLRTKLSRGSKAQILTVAALVIMFLIALVLWTLDLANFIMEGKITLIQNPEDGIDTKYARALAFIFRLAAAQDALYAYMALLGDAIIIHRVWVLKAYYRPWIFMIPCALLVGSFIATLMLTYCVAVTGSEIILGNFEKPAFCRNVQTVTYAMPLATTTVATALIGIMTWKYRKISQPLAASTSNGTSKARRRRGERVLILLVESGFLYFLFFLIQVIEDIPRVHDWVVTQPGVSFAFQMYSYCSSIMVGIYPTLVVVLAHSKHAVIDKAATSSYTQNSGSRMQNSHQTGSHTWPQFKVEVETRVEDMELETIRAKEQGRN</sequence>
<protein>
    <recommendedName>
        <fullName evidence="4">G-protein coupled receptors family 1 profile domain-containing protein</fullName>
    </recommendedName>
</protein>
<dbReference type="Proteomes" id="UP001362999">
    <property type="component" value="Unassembled WGS sequence"/>
</dbReference>
<keyword evidence="1" id="KW-0812">Transmembrane</keyword>
<feature type="transmembrane region" description="Helical" evidence="1">
    <location>
        <begin position="279"/>
        <end position="301"/>
    </location>
</feature>
<dbReference type="EMBL" id="JAWWNJ010000083">
    <property type="protein sequence ID" value="KAK7001555.1"/>
    <property type="molecule type" value="Genomic_DNA"/>
</dbReference>
<dbReference type="AlphaFoldDB" id="A0AAW0A660"/>
<organism evidence="2 3">
    <name type="scientific">Favolaschia claudopus</name>
    <dbReference type="NCBI Taxonomy" id="2862362"/>
    <lineage>
        <taxon>Eukaryota</taxon>
        <taxon>Fungi</taxon>
        <taxon>Dikarya</taxon>
        <taxon>Basidiomycota</taxon>
        <taxon>Agaricomycotina</taxon>
        <taxon>Agaricomycetes</taxon>
        <taxon>Agaricomycetidae</taxon>
        <taxon>Agaricales</taxon>
        <taxon>Marasmiineae</taxon>
        <taxon>Mycenaceae</taxon>
        <taxon>Favolaschia</taxon>
    </lineage>
</organism>
<gene>
    <name evidence="2" type="ORF">R3P38DRAFT_2558902</name>
</gene>
<accession>A0AAW0A660</accession>
<feature type="transmembrane region" description="Helical" evidence="1">
    <location>
        <begin position="56"/>
        <end position="75"/>
    </location>
</feature>
<evidence type="ECO:0000256" key="1">
    <source>
        <dbReference type="SAM" id="Phobius"/>
    </source>
</evidence>
<feature type="transmembrane region" description="Helical" evidence="1">
    <location>
        <begin position="20"/>
        <end position="44"/>
    </location>
</feature>
<evidence type="ECO:0000313" key="2">
    <source>
        <dbReference type="EMBL" id="KAK7001555.1"/>
    </source>
</evidence>
<name>A0AAW0A660_9AGAR</name>
<keyword evidence="1" id="KW-0472">Membrane</keyword>
<comment type="caution">
    <text evidence="2">The sequence shown here is derived from an EMBL/GenBank/DDBJ whole genome shotgun (WGS) entry which is preliminary data.</text>
</comment>
<evidence type="ECO:0008006" key="4">
    <source>
        <dbReference type="Google" id="ProtNLM"/>
    </source>
</evidence>
<reference evidence="2 3" key="1">
    <citation type="journal article" date="2024" name="J Genomics">
        <title>Draft genome sequencing and assembly of Favolaschia claudopus CIRM-BRFM 2984 isolated from oak limbs.</title>
        <authorList>
            <person name="Navarro D."/>
            <person name="Drula E."/>
            <person name="Chaduli D."/>
            <person name="Cazenave R."/>
            <person name="Ahrendt S."/>
            <person name="Wang J."/>
            <person name="Lipzen A."/>
            <person name="Daum C."/>
            <person name="Barry K."/>
            <person name="Grigoriev I.V."/>
            <person name="Favel A."/>
            <person name="Rosso M.N."/>
            <person name="Martin F."/>
        </authorList>
    </citation>
    <scope>NUCLEOTIDE SEQUENCE [LARGE SCALE GENOMIC DNA]</scope>
    <source>
        <strain evidence="2 3">CIRM-BRFM 2984</strain>
    </source>
</reference>
<feature type="transmembrane region" description="Helical" evidence="1">
    <location>
        <begin position="117"/>
        <end position="136"/>
    </location>
</feature>
<feature type="transmembrane region" description="Helical" evidence="1">
    <location>
        <begin position="190"/>
        <end position="211"/>
    </location>
</feature>
<feature type="transmembrane region" description="Helical" evidence="1">
    <location>
        <begin position="143"/>
        <end position="170"/>
    </location>
</feature>
<proteinExistence type="predicted"/>
<keyword evidence="1" id="KW-1133">Transmembrane helix</keyword>
<feature type="transmembrane region" description="Helical" evidence="1">
    <location>
        <begin position="239"/>
        <end position="259"/>
    </location>
</feature>
<keyword evidence="3" id="KW-1185">Reference proteome</keyword>